<dbReference type="PANTHER" id="PTHR43285">
    <property type="entry name" value="ANTHRANILATE PHOSPHORIBOSYLTRANSFERASE"/>
    <property type="match status" value="1"/>
</dbReference>
<dbReference type="GO" id="GO:0005829">
    <property type="term" value="C:cytosol"/>
    <property type="evidence" value="ECO:0007669"/>
    <property type="project" value="TreeGrafter"/>
</dbReference>
<organism evidence="6 7">
    <name type="scientific">Thermosporothrix hazakensis</name>
    <dbReference type="NCBI Taxonomy" id="644383"/>
    <lineage>
        <taxon>Bacteria</taxon>
        <taxon>Bacillati</taxon>
        <taxon>Chloroflexota</taxon>
        <taxon>Ktedonobacteria</taxon>
        <taxon>Ktedonobacterales</taxon>
        <taxon>Thermosporotrichaceae</taxon>
        <taxon>Thermosporothrix</taxon>
    </lineage>
</organism>
<evidence type="ECO:0000256" key="4">
    <source>
        <dbReference type="ARBA" id="ARBA00023141"/>
    </source>
</evidence>
<keyword evidence="2 6" id="KW-0808">Transferase</keyword>
<evidence type="ECO:0000313" key="6">
    <source>
        <dbReference type="EMBL" id="PZW25711.1"/>
    </source>
</evidence>
<accession>A0A326U494</accession>
<dbReference type="Gene3D" id="3.40.1030.10">
    <property type="entry name" value="Nucleoside phosphorylase/phosphoribosyltransferase catalytic domain"/>
    <property type="match status" value="1"/>
</dbReference>
<reference evidence="6 7" key="1">
    <citation type="submission" date="2018-06" db="EMBL/GenBank/DDBJ databases">
        <title>Genomic Encyclopedia of Archaeal and Bacterial Type Strains, Phase II (KMG-II): from individual species to whole genera.</title>
        <authorList>
            <person name="Goeker M."/>
        </authorList>
    </citation>
    <scope>NUCLEOTIDE SEQUENCE [LARGE SCALE GENOMIC DNA]</scope>
    <source>
        <strain evidence="6 7">ATCC BAA-1881</strain>
    </source>
</reference>
<dbReference type="Pfam" id="PF00591">
    <property type="entry name" value="Glycos_transf_3"/>
    <property type="match status" value="1"/>
</dbReference>
<feature type="domain" description="Glycosyl transferase family 3" evidence="5">
    <location>
        <begin position="260"/>
        <end position="404"/>
    </location>
</feature>
<keyword evidence="3" id="KW-0028">Amino-acid biosynthesis</keyword>
<dbReference type="InterPro" id="IPR035902">
    <property type="entry name" value="Nuc_phospho_transferase"/>
</dbReference>
<dbReference type="EMBL" id="QKUF01000017">
    <property type="protein sequence ID" value="PZW25711.1"/>
    <property type="molecule type" value="Genomic_DNA"/>
</dbReference>
<proteinExistence type="predicted"/>
<dbReference type="GO" id="GO:0004048">
    <property type="term" value="F:anthranilate phosphoribosyltransferase activity"/>
    <property type="evidence" value="ECO:0007669"/>
    <property type="project" value="InterPro"/>
</dbReference>
<dbReference type="InterPro" id="IPR005940">
    <property type="entry name" value="Anthranilate_Pribosyl_Tfrase"/>
</dbReference>
<keyword evidence="7" id="KW-1185">Reference proteome</keyword>
<dbReference type="PANTHER" id="PTHR43285:SF2">
    <property type="entry name" value="ANTHRANILATE PHOSPHORIBOSYLTRANSFERASE"/>
    <property type="match status" value="1"/>
</dbReference>
<dbReference type="GO" id="GO:0000162">
    <property type="term" value="P:L-tryptophan biosynthetic process"/>
    <property type="evidence" value="ECO:0007669"/>
    <property type="project" value="UniProtKB-KW"/>
</dbReference>
<dbReference type="Proteomes" id="UP000248806">
    <property type="component" value="Unassembled WGS sequence"/>
</dbReference>
<protein>
    <submittedName>
        <fullName evidence="6">Anthranilate phosphoribosyltransferase</fullName>
    </submittedName>
</protein>
<sequence length="446" mass="50660">MLQEEKNYKDVESHVKIEKGVLRELFSKEAALREEAFQKLHSRLGPLHETFEWFLQAEKSIQPPDTEQLKKLFDSCSDPDRSPEELLETLYALEPGNSIGFQQINMLVDHLRGRVWNYAREKYSLQVEEIEPHDHVFGSGGDFCKTLHASTAAAIVASTFIPICKTGTSNVTSWHGSTEAMTTLGYTQLPVHTADINRELAQSRFAFIPLSALGFPYSPNLRQARKRLWEQASKILKDRQEAKKLSWQKTIRTTPIPMDIFKIVSPNAQVLKPRHHSTGVCSPYMLPYVLSLYLHLNSQGIIVFSYDGIDEFSTASSEPGANNLVIQVREHDVLILECGPEALGLKRSRIEDISEKDLETTRDVLQNIFAGKEEGAKQDFIVANAALLLVANGYKQRTEEHEEAHEEKSLQEQLWNAVTRVREAIQHGEVKEHFENVLHAHFQPVL</sequence>
<gene>
    <name evidence="6" type="ORF">EI42_04204</name>
</gene>
<dbReference type="AlphaFoldDB" id="A0A326U494"/>
<dbReference type="RefSeq" id="WP_111324538.1">
    <property type="nucleotide sequence ID" value="NZ_BIFX01000001.1"/>
</dbReference>
<dbReference type="SUPFAM" id="SSF52418">
    <property type="entry name" value="Nucleoside phosphorylase/phosphoribosyltransferase catalytic domain"/>
    <property type="match status" value="2"/>
</dbReference>
<evidence type="ECO:0000256" key="2">
    <source>
        <dbReference type="ARBA" id="ARBA00022679"/>
    </source>
</evidence>
<name>A0A326U494_THEHA</name>
<evidence type="ECO:0000259" key="5">
    <source>
        <dbReference type="Pfam" id="PF00591"/>
    </source>
</evidence>
<keyword evidence="3" id="KW-0822">Tryptophan biosynthesis</keyword>
<keyword evidence="4" id="KW-0057">Aromatic amino acid biosynthesis</keyword>
<dbReference type="InterPro" id="IPR000312">
    <property type="entry name" value="Glycosyl_Trfase_fam3"/>
</dbReference>
<keyword evidence="1 6" id="KW-0328">Glycosyltransferase</keyword>
<evidence type="ECO:0000313" key="7">
    <source>
        <dbReference type="Proteomes" id="UP000248806"/>
    </source>
</evidence>
<comment type="caution">
    <text evidence="6">The sequence shown here is derived from an EMBL/GenBank/DDBJ whole genome shotgun (WGS) entry which is preliminary data.</text>
</comment>
<evidence type="ECO:0000256" key="1">
    <source>
        <dbReference type="ARBA" id="ARBA00022676"/>
    </source>
</evidence>
<evidence type="ECO:0000256" key="3">
    <source>
        <dbReference type="ARBA" id="ARBA00022822"/>
    </source>
</evidence>
<dbReference type="OrthoDB" id="505428at2"/>